<dbReference type="OrthoDB" id="9801841at2"/>
<reference evidence="1 2" key="1">
    <citation type="submission" date="2019-11" db="EMBL/GenBank/DDBJ databases">
        <title>The genome sequence of Methylocystis heyeri.</title>
        <authorList>
            <person name="Oshkin I.Y."/>
            <person name="Miroshnikov K."/>
            <person name="Dedysh S.N."/>
        </authorList>
    </citation>
    <scope>NUCLEOTIDE SEQUENCE [LARGE SCALE GENOMIC DNA]</scope>
    <source>
        <strain evidence="1 2">H2</strain>
    </source>
</reference>
<proteinExistence type="predicted"/>
<dbReference type="PIRSF" id="PIRSF029287">
    <property type="entry name" value="UCP029287"/>
    <property type="match status" value="1"/>
</dbReference>
<gene>
    <name evidence="1" type="primary">tagF</name>
    <name evidence="1" type="ORF">H2LOC_017080</name>
</gene>
<evidence type="ECO:0000313" key="2">
    <source>
        <dbReference type="Proteomes" id="UP000309061"/>
    </source>
</evidence>
<dbReference type="EMBL" id="CP046052">
    <property type="protein sequence ID" value="QGM48130.1"/>
    <property type="molecule type" value="Genomic_DNA"/>
</dbReference>
<dbReference type="InterPro" id="IPR017748">
    <property type="entry name" value="TagF"/>
</dbReference>
<dbReference type="AlphaFoldDB" id="A0A6B8KM84"/>
<protein>
    <submittedName>
        <fullName evidence="1">Type VI secretion system-associated protein TagF</fullName>
    </submittedName>
</protein>
<sequence length="231" mass="25614">MANSCGLFGKLQAKRDFIAIKTPRRFLSVWEPWLQSSISASRLQLAADWRSAFLTAPIWRFWLGAGICGTETLGVTMPSMDQVGRYFPLTLITTGEEGTKIAPPEFDPQEAWFSAAEDFLLSTLEPDFRFEAAPLQLAALPAPSEPEIASEGSSLGPGFACVSPASTSFARTFERIRETGHALVYANVSYWWTIGGEDFERVAFMSQLMPDPHLYKGMLTGKFETQPRNES</sequence>
<organism evidence="1 2">
    <name type="scientific">Methylocystis heyeri</name>
    <dbReference type="NCBI Taxonomy" id="391905"/>
    <lineage>
        <taxon>Bacteria</taxon>
        <taxon>Pseudomonadati</taxon>
        <taxon>Pseudomonadota</taxon>
        <taxon>Alphaproteobacteria</taxon>
        <taxon>Hyphomicrobiales</taxon>
        <taxon>Methylocystaceae</taxon>
        <taxon>Methylocystis</taxon>
    </lineage>
</organism>
<keyword evidence="2" id="KW-1185">Reference proteome</keyword>
<dbReference type="NCBIfam" id="TIGR03373">
    <property type="entry name" value="VI_minor_4"/>
    <property type="match status" value="1"/>
</dbReference>
<name>A0A6B8KM84_9HYPH</name>
<dbReference type="InterPro" id="IPR038225">
    <property type="entry name" value="TagF_sf"/>
</dbReference>
<dbReference type="Gene3D" id="3.40.1730.10">
    <property type="entry name" value="pa0076 domain"/>
    <property type="match status" value="1"/>
</dbReference>
<dbReference type="Proteomes" id="UP000309061">
    <property type="component" value="Chromosome"/>
</dbReference>
<accession>A0A6B8KM84</accession>
<dbReference type="Pfam" id="PF09867">
    <property type="entry name" value="TagF_N"/>
    <property type="match status" value="1"/>
</dbReference>
<evidence type="ECO:0000313" key="1">
    <source>
        <dbReference type="EMBL" id="QGM48130.1"/>
    </source>
</evidence>
<dbReference type="RefSeq" id="WP_136497560.1">
    <property type="nucleotide sequence ID" value="NZ_CP046052.1"/>
</dbReference>
<dbReference type="KEGG" id="mhey:H2LOC_017080"/>